<evidence type="ECO:0000313" key="3">
    <source>
        <dbReference type="Proteomes" id="UP000239425"/>
    </source>
</evidence>
<feature type="compositionally biased region" description="Polar residues" evidence="1">
    <location>
        <begin position="85"/>
        <end position="95"/>
    </location>
</feature>
<protein>
    <submittedName>
        <fullName evidence="2">Uncharacterized protein</fullName>
    </submittedName>
</protein>
<feature type="compositionally biased region" description="Basic and acidic residues" evidence="1">
    <location>
        <begin position="59"/>
        <end position="70"/>
    </location>
</feature>
<evidence type="ECO:0000256" key="1">
    <source>
        <dbReference type="SAM" id="MobiDB-lite"/>
    </source>
</evidence>
<dbReference type="Proteomes" id="UP000239425">
    <property type="component" value="Unassembled WGS sequence"/>
</dbReference>
<evidence type="ECO:0000313" key="2">
    <source>
        <dbReference type="EMBL" id="PPE06963.1"/>
    </source>
</evidence>
<accession>A0A2S5RI29</accession>
<feature type="region of interest" description="Disordered" evidence="1">
    <location>
        <begin position="59"/>
        <end position="149"/>
    </location>
</feature>
<organism evidence="2 3">
    <name type="scientific">Holospora curviuscula</name>
    <dbReference type="NCBI Taxonomy" id="1082868"/>
    <lineage>
        <taxon>Bacteria</taxon>
        <taxon>Pseudomonadati</taxon>
        <taxon>Pseudomonadota</taxon>
        <taxon>Alphaproteobacteria</taxon>
        <taxon>Holosporales</taxon>
        <taxon>Holosporaceae</taxon>
        <taxon>Holospora</taxon>
    </lineage>
</organism>
<proteinExistence type="predicted"/>
<dbReference type="AlphaFoldDB" id="A0A2S5RI29"/>
<comment type="caution">
    <text evidence="2">The sequence shown here is derived from an EMBL/GenBank/DDBJ whole genome shotgun (WGS) entry which is preliminary data.</text>
</comment>
<reference evidence="2 3" key="1">
    <citation type="submission" date="2017-11" db="EMBL/GenBank/DDBJ databases">
        <title>Comparative genomic analysis of Holospora spp., intranuclear symbionts of paramecia.</title>
        <authorList>
            <person name="Garushyants S.K."/>
            <person name="Beliavskaya A."/>
            <person name="Malko D.B."/>
            <person name="Logacheva M.D."/>
            <person name="Rautian M.S."/>
            <person name="Gelfand M.S."/>
        </authorList>
    </citation>
    <scope>NUCLEOTIDE SEQUENCE [LARGE SCALE GENOMIC DNA]</scope>
    <source>
        <strain evidence="3">02AZ16</strain>
    </source>
</reference>
<sequence length="538" mass="59917">MKKKVMRKNIFSNSSRVGGVILVLFSVQISHALKDMQEESNEENSHLKNLEHKLLSLNSGDKDVDVEKESNPSLLRSEAPKNLKKNLSSHSNTLTRSKRVSLVKKASSSRKLRSKRTAVNNDESKDTYSTVDVLPQSSSNTSLSENKRYPKAYQEDQNKKHLDSQEALNVNPLGKISAKYFSAVTYWMSKKVKDFSQTFFYPGLSGGKWIPQLVKNLAQNVSYRYLKGSKEVVSAALDLFKMYVSIAQKTVEDVKNVVSTGAEFAASALLGGLGSLVGSVASNAVSYAVGATNPVLLVMNVMKDLGSLNIMGKVLLYGFQMSQNTFINVLSDVGRSLFTKEKVFRNLFKSPEVYKSVVDKYVFEKFFKVLINTLIGIYGIYHLSSLYHGDYSSSYTQSFQKLAEVIKEVGGQLPKIFPELLQKKGWINKAYGMYKILFNNTIALKKFQKSILILQSALLRTLQEMVALGSKHWSKGGYESVKLFDVWLQSTISGVSTALNVQSGKVGMEIAVNEAVRDTPRVLGNAAVRGIEWGKSWF</sequence>
<feature type="compositionally biased region" description="Basic residues" evidence="1">
    <location>
        <begin position="96"/>
        <end position="116"/>
    </location>
</feature>
<keyword evidence="3" id="KW-1185">Reference proteome</keyword>
<feature type="compositionally biased region" description="Polar residues" evidence="1">
    <location>
        <begin position="117"/>
        <end position="144"/>
    </location>
</feature>
<name>A0A2S5RI29_9PROT</name>
<gene>
    <name evidence="2" type="ORF">HCUR_00027</name>
</gene>
<dbReference type="EMBL" id="PHHC01000002">
    <property type="protein sequence ID" value="PPE06963.1"/>
    <property type="molecule type" value="Genomic_DNA"/>
</dbReference>